<dbReference type="Gene3D" id="1.10.287.950">
    <property type="entry name" value="Methyl-accepting chemotaxis protein"/>
    <property type="match status" value="1"/>
</dbReference>
<keyword evidence="12" id="KW-1185">Reference proteome</keyword>
<dbReference type="InterPro" id="IPR051310">
    <property type="entry name" value="MCP_chemotaxis"/>
</dbReference>
<dbReference type="Pfam" id="PF00015">
    <property type="entry name" value="MCPsignal"/>
    <property type="match status" value="1"/>
</dbReference>
<evidence type="ECO:0000259" key="8">
    <source>
        <dbReference type="PROSITE" id="PS50112"/>
    </source>
</evidence>
<evidence type="ECO:0000259" key="7">
    <source>
        <dbReference type="PROSITE" id="PS50111"/>
    </source>
</evidence>
<feature type="domain" description="PAS" evidence="8">
    <location>
        <begin position="25"/>
        <end position="60"/>
    </location>
</feature>
<gene>
    <name evidence="11" type="ORF">ISF6_2442</name>
</gene>
<dbReference type="GO" id="GO:0007165">
    <property type="term" value="P:signal transduction"/>
    <property type="evidence" value="ECO:0007669"/>
    <property type="project" value="UniProtKB-KW"/>
</dbReference>
<feature type="compositionally biased region" description="Polar residues" evidence="5">
    <location>
        <begin position="294"/>
        <end position="312"/>
    </location>
</feature>
<evidence type="ECO:0000313" key="11">
    <source>
        <dbReference type="EMBL" id="GAP36602.1"/>
    </source>
</evidence>
<dbReference type="STRING" id="1547922.ISF6_2442"/>
<keyword evidence="2" id="KW-0488">Methylation</keyword>
<dbReference type="EMBL" id="BBYR01000037">
    <property type="protein sequence ID" value="GAP36602.1"/>
    <property type="molecule type" value="Genomic_DNA"/>
</dbReference>
<comment type="subcellular location">
    <subcellularLocation>
        <location evidence="1">Membrane</location>
    </subcellularLocation>
</comment>
<dbReference type="Pfam" id="PF00672">
    <property type="entry name" value="HAMP"/>
    <property type="match status" value="1"/>
</dbReference>
<keyword evidence="6" id="KW-1133">Transmembrane helix</keyword>
<keyword evidence="4" id="KW-0807">Transducer</keyword>
<dbReference type="PROSITE" id="PS50192">
    <property type="entry name" value="T_SNARE"/>
    <property type="match status" value="1"/>
</dbReference>
<dbReference type="Gene3D" id="3.30.450.20">
    <property type="entry name" value="PAS domain"/>
    <property type="match status" value="1"/>
</dbReference>
<evidence type="ECO:0000259" key="9">
    <source>
        <dbReference type="PROSITE" id="PS50192"/>
    </source>
</evidence>
<dbReference type="Proteomes" id="UP000037660">
    <property type="component" value="Unassembled WGS sequence"/>
</dbReference>
<dbReference type="AlphaFoldDB" id="A0A0K8P1R3"/>
<feature type="domain" description="Methyl-accepting transducer" evidence="7">
    <location>
        <begin position="275"/>
        <end position="504"/>
    </location>
</feature>
<name>A0A0K8P1R3_PISS1</name>
<evidence type="ECO:0000256" key="6">
    <source>
        <dbReference type="SAM" id="Phobius"/>
    </source>
</evidence>
<dbReference type="SMART" id="SM00091">
    <property type="entry name" value="PAS"/>
    <property type="match status" value="1"/>
</dbReference>
<dbReference type="CDD" id="cd06225">
    <property type="entry name" value="HAMP"/>
    <property type="match status" value="1"/>
</dbReference>
<dbReference type="NCBIfam" id="TIGR00229">
    <property type="entry name" value="sensory_box"/>
    <property type="match status" value="1"/>
</dbReference>
<feature type="domain" description="HAMP" evidence="10">
    <location>
        <begin position="218"/>
        <end position="270"/>
    </location>
</feature>
<dbReference type="OrthoDB" id="9806477at2"/>
<accession>A0A0K8P1R3</accession>
<dbReference type="CDD" id="cd00130">
    <property type="entry name" value="PAS"/>
    <property type="match status" value="1"/>
</dbReference>
<evidence type="ECO:0000256" key="3">
    <source>
        <dbReference type="ARBA" id="ARBA00029447"/>
    </source>
</evidence>
<evidence type="ECO:0000256" key="2">
    <source>
        <dbReference type="ARBA" id="ARBA00022481"/>
    </source>
</evidence>
<dbReference type="SUPFAM" id="SSF58104">
    <property type="entry name" value="Methyl-accepting chemotaxis protein (MCP) signaling domain"/>
    <property type="match status" value="1"/>
</dbReference>
<dbReference type="InterPro" id="IPR035965">
    <property type="entry name" value="PAS-like_dom_sf"/>
</dbReference>
<keyword evidence="6" id="KW-0812">Transmembrane</keyword>
<dbReference type="InterPro" id="IPR013655">
    <property type="entry name" value="PAS_fold_3"/>
</dbReference>
<dbReference type="Pfam" id="PF08447">
    <property type="entry name" value="PAS_3"/>
    <property type="match status" value="1"/>
</dbReference>
<dbReference type="PROSITE" id="PS50112">
    <property type="entry name" value="PAS"/>
    <property type="match status" value="1"/>
</dbReference>
<organism evidence="11 12">
    <name type="scientific">Piscinibacter sakaiensis</name>
    <name type="common">Ideonella sakaiensis</name>
    <dbReference type="NCBI Taxonomy" id="1547922"/>
    <lineage>
        <taxon>Bacteria</taxon>
        <taxon>Pseudomonadati</taxon>
        <taxon>Pseudomonadota</taxon>
        <taxon>Betaproteobacteria</taxon>
        <taxon>Burkholderiales</taxon>
        <taxon>Sphaerotilaceae</taxon>
        <taxon>Piscinibacter</taxon>
    </lineage>
</organism>
<evidence type="ECO:0000256" key="4">
    <source>
        <dbReference type="PROSITE-ProRule" id="PRU00284"/>
    </source>
</evidence>
<dbReference type="PROSITE" id="PS50885">
    <property type="entry name" value="HAMP"/>
    <property type="match status" value="1"/>
</dbReference>
<dbReference type="InterPro" id="IPR000014">
    <property type="entry name" value="PAS"/>
</dbReference>
<reference evidence="12" key="1">
    <citation type="submission" date="2015-07" db="EMBL/GenBank/DDBJ databases">
        <title>Discovery of a poly(ethylene terephthalate assimilation.</title>
        <authorList>
            <person name="Yoshida S."/>
            <person name="Hiraga K."/>
            <person name="Takehana T."/>
            <person name="Taniguchi I."/>
            <person name="Yamaji H."/>
            <person name="Maeda Y."/>
            <person name="Toyohara K."/>
            <person name="Miyamoto K."/>
            <person name="Kimura Y."/>
            <person name="Oda K."/>
        </authorList>
    </citation>
    <scope>NUCLEOTIDE SEQUENCE [LARGE SCALE GENOMIC DNA]</scope>
    <source>
        <strain evidence="12">NBRC 110686 / TISTR 2288 / 201-F6</strain>
    </source>
</reference>
<sequence length="521" mass="54869">MRLNLPVRPEAFPFPSGESLVSTTDTHGRITYANAAFIAVSGYAREELIGQPHNLIRHPDMPPEAFRDLWATIAAGRPWLGLVKNRRKDGRHYWVLANVTPLVEQGRVTGYLSVRVEPGRAAVEAAEALYARMRAEREAGRVRTRLAAGEVLLPGWRRWARRALQPGISGAVALACAASAAAALAGQALAAGSGLPGLLVGGLAGAAVAAGAAGLLGSRLNAPLRRLAAQADRMAAGDMGALPPPRERGELGRLERALNQLNVNVRAIVVDARKEVDRMDALTREIADGGMDLSSRTESQAASLEQTASSMEEITGTVRHSVETAREVSRLAEEAGRVTQHSSREVHEVGRTMEAISRSSQRIGEITQVIDGIAFRTNLLALNAAVEAARAGEQGRGFAVVAGEVRSLAQRSAEAAREIRGLIEDAARQVEAGARQTGRARETMDQALAAVQNVGSLIGEIHGGATEQLSGISQVNAAVSQLDGITQQNAAMVEELASSAGALKARAEAVADAVGVFTLKA</sequence>
<evidence type="ECO:0000259" key="10">
    <source>
        <dbReference type="PROSITE" id="PS50885"/>
    </source>
</evidence>
<dbReference type="PROSITE" id="PS50111">
    <property type="entry name" value="CHEMOTAXIS_TRANSDUC_2"/>
    <property type="match status" value="1"/>
</dbReference>
<dbReference type="InterPro" id="IPR004089">
    <property type="entry name" value="MCPsignal_dom"/>
</dbReference>
<proteinExistence type="inferred from homology"/>
<dbReference type="SMART" id="SM00283">
    <property type="entry name" value="MA"/>
    <property type="match status" value="1"/>
</dbReference>
<dbReference type="PANTHER" id="PTHR43531">
    <property type="entry name" value="PROTEIN ICFG"/>
    <property type="match status" value="1"/>
</dbReference>
<dbReference type="FunFam" id="1.10.287.950:FF:000001">
    <property type="entry name" value="Methyl-accepting chemotaxis sensory transducer"/>
    <property type="match status" value="1"/>
</dbReference>
<evidence type="ECO:0000256" key="1">
    <source>
        <dbReference type="ARBA" id="ARBA00004370"/>
    </source>
</evidence>
<dbReference type="InterPro" id="IPR000727">
    <property type="entry name" value="T_SNARE_dom"/>
</dbReference>
<dbReference type="InterPro" id="IPR003660">
    <property type="entry name" value="HAMP_dom"/>
</dbReference>
<feature type="transmembrane region" description="Helical" evidence="6">
    <location>
        <begin position="167"/>
        <end position="189"/>
    </location>
</feature>
<dbReference type="SMART" id="SM00304">
    <property type="entry name" value="HAMP"/>
    <property type="match status" value="1"/>
</dbReference>
<evidence type="ECO:0000313" key="12">
    <source>
        <dbReference type="Proteomes" id="UP000037660"/>
    </source>
</evidence>
<feature type="transmembrane region" description="Helical" evidence="6">
    <location>
        <begin position="195"/>
        <end position="216"/>
    </location>
</feature>
<dbReference type="GO" id="GO:0006935">
    <property type="term" value="P:chemotaxis"/>
    <property type="evidence" value="ECO:0007669"/>
    <property type="project" value="TreeGrafter"/>
</dbReference>
<dbReference type="RefSeq" id="WP_054020590.1">
    <property type="nucleotide sequence ID" value="NZ_BBYR01000037.1"/>
</dbReference>
<feature type="region of interest" description="Disordered" evidence="5">
    <location>
        <begin position="290"/>
        <end position="313"/>
    </location>
</feature>
<dbReference type="GO" id="GO:0004888">
    <property type="term" value="F:transmembrane signaling receptor activity"/>
    <property type="evidence" value="ECO:0007669"/>
    <property type="project" value="TreeGrafter"/>
</dbReference>
<dbReference type="GO" id="GO:0005886">
    <property type="term" value="C:plasma membrane"/>
    <property type="evidence" value="ECO:0007669"/>
    <property type="project" value="TreeGrafter"/>
</dbReference>
<feature type="domain" description="T-SNARE coiled-coil homology" evidence="9">
    <location>
        <begin position="266"/>
        <end position="328"/>
    </location>
</feature>
<evidence type="ECO:0000256" key="5">
    <source>
        <dbReference type="SAM" id="MobiDB-lite"/>
    </source>
</evidence>
<keyword evidence="6" id="KW-0472">Membrane</keyword>
<comment type="similarity">
    <text evidence="3">Belongs to the methyl-accepting chemotaxis (MCP) protein family.</text>
</comment>
<protein>
    <submittedName>
        <fullName evidence="11">Methyl-accepting chemotaxis protein I</fullName>
    </submittedName>
</protein>
<dbReference type="PANTHER" id="PTHR43531:SF14">
    <property type="entry name" value="METHYL-ACCEPTING CHEMOTAXIS PROTEIN I-RELATED"/>
    <property type="match status" value="1"/>
</dbReference>
<dbReference type="SUPFAM" id="SSF55785">
    <property type="entry name" value="PYP-like sensor domain (PAS domain)"/>
    <property type="match status" value="1"/>
</dbReference>
<reference evidence="11 12" key="2">
    <citation type="journal article" date="2016" name="Science">
        <title>A bacterium that degrades and assimilates poly(ethylene terephthalate).</title>
        <authorList>
            <person name="Yoshida S."/>
            <person name="Hiraga K."/>
            <person name="Takehana T."/>
            <person name="Taniguchi I."/>
            <person name="Yamaji H."/>
            <person name="Maeda Y."/>
            <person name="Toyohara K."/>
            <person name="Miyamoto K."/>
            <person name="Kimura Y."/>
            <person name="Oda K."/>
        </authorList>
    </citation>
    <scope>NUCLEOTIDE SEQUENCE [LARGE SCALE GENOMIC DNA]</scope>
    <source>
        <strain evidence="12">NBRC 110686 / TISTR 2288 / 201-F6</strain>
    </source>
</reference>
<comment type="caution">
    <text evidence="11">The sequence shown here is derived from an EMBL/GenBank/DDBJ whole genome shotgun (WGS) entry which is preliminary data.</text>
</comment>
<dbReference type="CDD" id="cd11386">
    <property type="entry name" value="MCP_signal"/>
    <property type="match status" value="1"/>
</dbReference>